<organism evidence="1 2">
    <name type="scientific">Dioscorea alata</name>
    <name type="common">Purple yam</name>
    <dbReference type="NCBI Taxonomy" id="55571"/>
    <lineage>
        <taxon>Eukaryota</taxon>
        <taxon>Viridiplantae</taxon>
        <taxon>Streptophyta</taxon>
        <taxon>Embryophyta</taxon>
        <taxon>Tracheophyta</taxon>
        <taxon>Spermatophyta</taxon>
        <taxon>Magnoliopsida</taxon>
        <taxon>Liliopsida</taxon>
        <taxon>Dioscoreales</taxon>
        <taxon>Dioscoreaceae</taxon>
        <taxon>Dioscorea</taxon>
    </lineage>
</organism>
<accession>A0ACB7UH77</accession>
<proteinExistence type="predicted"/>
<protein>
    <submittedName>
        <fullName evidence="1">Uncharacterized protein</fullName>
    </submittedName>
</protein>
<dbReference type="Proteomes" id="UP000827976">
    <property type="component" value="Chromosome 16"/>
</dbReference>
<keyword evidence="2" id="KW-1185">Reference proteome</keyword>
<gene>
    <name evidence="1" type="ORF">IHE45_16G046600</name>
</gene>
<comment type="caution">
    <text evidence="1">The sequence shown here is derived from an EMBL/GenBank/DDBJ whole genome shotgun (WGS) entry which is preliminary data.</text>
</comment>
<evidence type="ECO:0000313" key="2">
    <source>
        <dbReference type="Proteomes" id="UP000827976"/>
    </source>
</evidence>
<reference evidence="2" key="1">
    <citation type="journal article" date="2022" name="Nat. Commun.">
        <title>Chromosome evolution and the genetic basis of agronomically important traits in greater yam.</title>
        <authorList>
            <person name="Bredeson J.V."/>
            <person name="Lyons J.B."/>
            <person name="Oniyinde I.O."/>
            <person name="Okereke N.R."/>
            <person name="Kolade O."/>
            <person name="Nnabue I."/>
            <person name="Nwadili C.O."/>
            <person name="Hribova E."/>
            <person name="Parker M."/>
            <person name="Nwogha J."/>
            <person name="Shu S."/>
            <person name="Carlson J."/>
            <person name="Kariba R."/>
            <person name="Muthemba S."/>
            <person name="Knop K."/>
            <person name="Barton G.J."/>
            <person name="Sherwood A.V."/>
            <person name="Lopez-Montes A."/>
            <person name="Asiedu R."/>
            <person name="Jamnadass R."/>
            <person name="Muchugi A."/>
            <person name="Goodstein D."/>
            <person name="Egesi C.N."/>
            <person name="Featherston J."/>
            <person name="Asfaw A."/>
            <person name="Simpson G.G."/>
            <person name="Dolezel J."/>
            <person name="Hendre P.S."/>
            <person name="Van Deynze A."/>
            <person name="Kumar P.L."/>
            <person name="Obidiegwu J.E."/>
            <person name="Bhattacharjee R."/>
            <person name="Rokhsar D.S."/>
        </authorList>
    </citation>
    <scope>NUCLEOTIDE SEQUENCE [LARGE SCALE GENOMIC DNA]</scope>
    <source>
        <strain evidence="2">cv. TDa95/00328</strain>
    </source>
</reference>
<name>A0ACB7UH77_DIOAL</name>
<sequence length="51" mass="5941">MPSHSRSCSNPNFSPPHLAKLDHLAIIWQATGILIVHGFMEMRMRWVDYFT</sequence>
<evidence type="ECO:0000313" key="1">
    <source>
        <dbReference type="EMBL" id="KAH7659684.1"/>
    </source>
</evidence>
<dbReference type="EMBL" id="CM037026">
    <property type="protein sequence ID" value="KAH7659684.1"/>
    <property type="molecule type" value="Genomic_DNA"/>
</dbReference>